<dbReference type="InterPro" id="IPR011335">
    <property type="entry name" value="Restrct_endonuc-II-like"/>
</dbReference>
<evidence type="ECO:0000259" key="4">
    <source>
        <dbReference type="SMART" id="SM00990"/>
    </source>
</evidence>
<name>A0A1D9MIP6_9ACTO</name>
<sequence length="92" mass="10385">MKEQQLETRLCRAIRRIGGICWKFTSPGLTGVPDRICMMDGKCVFVEVKTTGKHPRPLQVARMRELERQGFTCIVLDHPDGIQEVCDALQAA</sequence>
<keyword evidence="3" id="KW-0378">Hydrolase</keyword>
<dbReference type="InterPro" id="IPR011856">
    <property type="entry name" value="tRNA_endonuc-like_dom_sf"/>
</dbReference>
<evidence type="ECO:0000256" key="3">
    <source>
        <dbReference type="ARBA" id="ARBA00022801"/>
    </source>
</evidence>
<dbReference type="GO" id="GO:0003676">
    <property type="term" value="F:nucleic acid binding"/>
    <property type="evidence" value="ECO:0007669"/>
    <property type="project" value="InterPro"/>
</dbReference>
<dbReference type="RefSeq" id="WP_071163525.1">
    <property type="nucleotide sequence ID" value="NZ_CP017812.1"/>
</dbReference>
<evidence type="ECO:0000256" key="2">
    <source>
        <dbReference type="ARBA" id="ARBA00022722"/>
    </source>
</evidence>
<comment type="cofactor">
    <cofactor evidence="1">
        <name>Mg(2+)</name>
        <dbReference type="ChEBI" id="CHEBI:18420"/>
    </cofactor>
</comment>
<dbReference type="AlphaFoldDB" id="A0A1D9MIP6"/>
<gene>
    <name evidence="5" type="ORF">BK816_01080</name>
</gene>
<evidence type="ECO:0000313" key="5">
    <source>
        <dbReference type="EMBL" id="AOZ72059.1"/>
    </source>
</evidence>
<reference evidence="5 6" key="1">
    <citation type="submission" date="2016-10" db="EMBL/GenBank/DDBJ databases">
        <title>Actinomyces aegypiusis sp. nov., isolated from the Aegypius monachus in Qinghai Tibet Plateau China.</title>
        <authorList>
            <person name="Wang Y."/>
        </authorList>
    </citation>
    <scope>NUCLEOTIDE SEQUENCE [LARGE SCALE GENOMIC DNA]</scope>
    <source>
        <strain evidence="5 6">VUL4_3</strain>
    </source>
</reference>
<dbReference type="STRING" id="1912795.BK816_01080"/>
<organism evidence="5 6">
    <name type="scientific">Boudabousia tangfeifanii</name>
    <dbReference type="NCBI Taxonomy" id="1912795"/>
    <lineage>
        <taxon>Bacteria</taxon>
        <taxon>Bacillati</taxon>
        <taxon>Actinomycetota</taxon>
        <taxon>Actinomycetes</taxon>
        <taxon>Actinomycetales</taxon>
        <taxon>Actinomycetaceae</taxon>
        <taxon>Boudabousia</taxon>
    </lineage>
</organism>
<dbReference type="GO" id="GO:0016788">
    <property type="term" value="F:hydrolase activity, acting on ester bonds"/>
    <property type="evidence" value="ECO:0007669"/>
    <property type="project" value="InterPro"/>
</dbReference>
<feature type="domain" description="VRR-NUC" evidence="4">
    <location>
        <begin position="1"/>
        <end position="80"/>
    </location>
</feature>
<dbReference type="InterPro" id="IPR014883">
    <property type="entry name" value="VRR_NUC"/>
</dbReference>
<dbReference type="SMART" id="SM00990">
    <property type="entry name" value="VRR_NUC"/>
    <property type="match status" value="1"/>
</dbReference>
<keyword evidence="2" id="KW-0540">Nuclease</keyword>
<dbReference type="OrthoDB" id="6706702at2"/>
<dbReference type="EMBL" id="CP017812">
    <property type="protein sequence ID" value="AOZ72059.1"/>
    <property type="molecule type" value="Genomic_DNA"/>
</dbReference>
<dbReference type="GO" id="GO:0004518">
    <property type="term" value="F:nuclease activity"/>
    <property type="evidence" value="ECO:0007669"/>
    <property type="project" value="UniProtKB-KW"/>
</dbReference>
<evidence type="ECO:0000256" key="1">
    <source>
        <dbReference type="ARBA" id="ARBA00001946"/>
    </source>
</evidence>
<keyword evidence="6" id="KW-1185">Reference proteome</keyword>
<dbReference type="SUPFAM" id="SSF52980">
    <property type="entry name" value="Restriction endonuclease-like"/>
    <property type="match status" value="1"/>
</dbReference>
<evidence type="ECO:0000313" key="6">
    <source>
        <dbReference type="Proteomes" id="UP000176288"/>
    </source>
</evidence>
<dbReference type="Gene3D" id="3.40.1350.10">
    <property type="match status" value="1"/>
</dbReference>
<dbReference type="Proteomes" id="UP000176288">
    <property type="component" value="Chromosome"/>
</dbReference>
<accession>A0A1D9MIP6</accession>
<proteinExistence type="predicted"/>
<protein>
    <submittedName>
        <fullName evidence="5">Nuclease</fullName>
    </submittedName>
</protein>
<dbReference type="KEGG" id="avu:BK816_01080"/>